<accession>A0A0E9UMS3</accession>
<dbReference type="AlphaFoldDB" id="A0A0E9UMS3"/>
<name>A0A0E9UMS3_ANGAN</name>
<evidence type="ECO:0000313" key="1">
    <source>
        <dbReference type="EMBL" id="JAH67056.1"/>
    </source>
</evidence>
<organism evidence="1">
    <name type="scientific">Anguilla anguilla</name>
    <name type="common">European freshwater eel</name>
    <name type="synonym">Muraena anguilla</name>
    <dbReference type="NCBI Taxonomy" id="7936"/>
    <lineage>
        <taxon>Eukaryota</taxon>
        <taxon>Metazoa</taxon>
        <taxon>Chordata</taxon>
        <taxon>Craniata</taxon>
        <taxon>Vertebrata</taxon>
        <taxon>Euteleostomi</taxon>
        <taxon>Actinopterygii</taxon>
        <taxon>Neopterygii</taxon>
        <taxon>Teleostei</taxon>
        <taxon>Anguilliformes</taxon>
        <taxon>Anguillidae</taxon>
        <taxon>Anguilla</taxon>
    </lineage>
</organism>
<proteinExistence type="predicted"/>
<reference evidence="1" key="2">
    <citation type="journal article" date="2015" name="Fish Shellfish Immunol.">
        <title>Early steps in the European eel (Anguilla anguilla)-Vibrio vulnificus interaction in the gills: Role of the RtxA13 toxin.</title>
        <authorList>
            <person name="Callol A."/>
            <person name="Pajuelo D."/>
            <person name="Ebbesson L."/>
            <person name="Teles M."/>
            <person name="MacKenzie S."/>
            <person name="Amaro C."/>
        </authorList>
    </citation>
    <scope>NUCLEOTIDE SEQUENCE</scope>
</reference>
<reference evidence="1" key="1">
    <citation type="submission" date="2014-11" db="EMBL/GenBank/DDBJ databases">
        <authorList>
            <person name="Amaro Gonzalez C."/>
        </authorList>
    </citation>
    <scope>NUCLEOTIDE SEQUENCE</scope>
</reference>
<sequence>MLSKEHMASSLPRNQRKFFLFCFLSHGPEEMCMIPNTSCSWPPGESGSCKYVPMFEKSGRESLLLDVLRI</sequence>
<protein>
    <submittedName>
        <fullName evidence="1">Uncharacterized protein</fullName>
    </submittedName>
</protein>
<dbReference type="EMBL" id="GBXM01041521">
    <property type="protein sequence ID" value="JAH67056.1"/>
    <property type="molecule type" value="Transcribed_RNA"/>
</dbReference>